<comment type="caution">
    <text evidence="2">The sequence shown here is derived from an EMBL/GenBank/DDBJ whole genome shotgun (WGS) entry which is preliminary data.</text>
</comment>
<name>A0ABM9PJA0_9FLAO</name>
<evidence type="ECO:0000313" key="3">
    <source>
        <dbReference type="Proteomes" id="UP001497602"/>
    </source>
</evidence>
<dbReference type="Proteomes" id="UP001497602">
    <property type="component" value="Unassembled WGS sequence"/>
</dbReference>
<keyword evidence="3" id="KW-1185">Reference proteome</keyword>
<proteinExistence type="predicted"/>
<sequence length="750" mass="86788">MRKNNPYQSFDSYILRTPLLPLSKYLSLTSEKKISEDTIKEYCDIPEINEAIFLASPSLHSEIKRWKQGEITEEKKRDKLKRAVLKYISRMASRCTPFGLFAGCSVGKFENKNSIRLNESQKHYRHTRLDMSFLVALSQDLIKNEEIKKQLLYYPNSSLYKIDDKIRYIEYFYKNSKRYHEIVAIDDSEYIEKLLKKASEGAYISDLVNSLVDDEISKEEAFDFVNDLILNQVFISELEPSVSGDEFMVQIVNVLKKLKGTENIVSILNEVQNKLCEIDSQIGNHEEKYFELAEIVKKLNVDFQFKFLFQSDLSLNMSENYLDKKIVSSIKKGMILLNKITLPPQNTLLNSFSSAFYERYESREVSLSKVLDTEIGIGYRQSSSSGDISPLLDGLPFPTVRHRKAFQNLKWTGINALFQKKITQAIKENAYTLKLTEDDFKSFECNWDDLPDTQSYMVEVVEEGGEDKIRFSGGGGSSAANLFGRFCHGDKNLFKHTKKITDIEEKINEDKILAEIVHLPESRVGNILMRPSLRNYEIPYLAKSLKNKEEQIGLDDLMVSVNDNRKIILRSKSKNKEIIPRLTNAHNFANKSLPVYHFLSDMQTQGLRSGLFIDIGPFADSYDFLPRIEYLNLIIRDATWNLSHNHIKPILSVLNDDDKFLNEVNIFRKKMKIPDYVMLTDGDNELLINFSNVTSSKMLFETVKKRTRFKLTEFLFKDNNSIVKDIGGNQYTNQIIISFFNKEKVDKRVL</sequence>
<dbReference type="EMBL" id="CAXJRC010000009">
    <property type="protein sequence ID" value="CAL2105705.1"/>
    <property type="molecule type" value="Genomic_DNA"/>
</dbReference>
<evidence type="ECO:0000259" key="1">
    <source>
        <dbReference type="Pfam" id="PF04738"/>
    </source>
</evidence>
<protein>
    <submittedName>
        <fullName evidence="2">Lantibiotic biosynthesis protein</fullName>
    </submittedName>
</protein>
<dbReference type="Pfam" id="PF04738">
    <property type="entry name" value="Lant_dehydr_N"/>
    <property type="match status" value="1"/>
</dbReference>
<accession>A0ABM9PJA0</accession>
<feature type="domain" description="Lantibiotic dehydratase N-terminal" evidence="1">
    <location>
        <begin position="46"/>
        <end position="697"/>
    </location>
</feature>
<organism evidence="2 3">
    <name type="scientific">Tenacibaculum vairaonense</name>
    <dbReference type="NCBI Taxonomy" id="3137860"/>
    <lineage>
        <taxon>Bacteria</taxon>
        <taxon>Pseudomonadati</taxon>
        <taxon>Bacteroidota</taxon>
        <taxon>Flavobacteriia</taxon>
        <taxon>Flavobacteriales</taxon>
        <taxon>Flavobacteriaceae</taxon>
        <taxon>Tenacibaculum</taxon>
    </lineage>
</organism>
<dbReference type="RefSeq" id="WP_348737515.1">
    <property type="nucleotide sequence ID" value="NZ_CAXJRC010000009.1"/>
</dbReference>
<dbReference type="InterPro" id="IPR006827">
    <property type="entry name" value="Lant_deHydtase_N"/>
</dbReference>
<evidence type="ECO:0000313" key="2">
    <source>
        <dbReference type="EMBL" id="CAL2105705.1"/>
    </source>
</evidence>
<gene>
    <name evidence="2" type="ORF">T190115A13A_180034</name>
</gene>
<reference evidence="2 3" key="1">
    <citation type="submission" date="2024-05" db="EMBL/GenBank/DDBJ databases">
        <authorList>
            <person name="Duchaud E."/>
        </authorList>
    </citation>
    <scope>NUCLEOTIDE SEQUENCE [LARGE SCALE GENOMIC DNA]</scope>
    <source>
        <strain evidence="2">Ena-SAMPLE-TAB-13-05-2024-13:56:06:370-140305</strain>
    </source>
</reference>